<name>A0A540L0P1_MALBA</name>
<proteinExistence type="predicted"/>
<dbReference type="EMBL" id="VIEB01000824">
    <property type="protein sequence ID" value="TQD80051.1"/>
    <property type="molecule type" value="Genomic_DNA"/>
</dbReference>
<evidence type="ECO:0000313" key="2">
    <source>
        <dbReference type="Proteomes" id="UP000315295"/>
    </source>
</evidence>
<gene>
    <name evidence="1" type="ORF">C1H46_034383</name>
</gene>
<dbReference type="Proteomes" id="UP000315295">
    <property type="component" value="Unassembled WGS sequence"/>
</dbReference>
<comment type="caution">
    <text evidence="1">The sequence shown here is derived from an EMBL/GenBank/DDBJ whole genome shotgun (WGS) entry which is preliminary data.</text>
</comment>
<accession>A0A540L0P1</accession>
<protein>
    <submittedName>
        <fullName evidence="1">Uncharacterized protein</fullName>
    </submittedName>
</protein>
<organism evidence="1 2">
    <name type="scientific">Malus baccata</name>
    <name type="common">Siberian crab apple</name>
    <name type="synonym">Pyrus baccata</name>
    <dbReference type="NCBI Taxonomy" id="106549"/>
    <lineage>
        <taxon>Eukaryota</taxon>
        <taxon>Viridiplantae</taxon>
        <taxon>Streptophyta</taxon>
        <taxon>Embryophyta</taxon>
        <taxon>Tracheophyta</taxon>
        <taxon>Spermatophyta</taxon>
        <taxon>Magnoliopsida</taxon>
        <taxon>eudicotyledons</taxon>
        <taxon>Gunneridae</taxon>
        <taxon>Pentapetalae</taxon>
        <taxon>rosids</taxon>
        <taxon>fabids</taxon>
        <taxon>Rosales</taxon>
        <taxon>Rosaceae</taxon>
        <taxon>Amygdaloideae</taxon>
        <taxon>Maleae</taxon>
        <taxon>Malus</taxon>
    </lineage>
</organism>
<keyword evidence="2" id="KW-1185">Reference proteome</keyword>
<evidence type="ECO:0000313" key="1">
    <source>
        <dbReference type="EMBL" id="TQD80051.1"/>
    </source>
</evidence>
<dbReference type="AlphaFoldDB" id="A0A540L0P1"/>
<sequence length="97" mass="10309">MEMKINSGIGKPYCLKPKPGGVIPAKKRSVKSLILDDILQCFRSLLPGPTNSTAASPFAGVLADDGDKAKASSAKKIMIISNHVYPSPPLFLLQTTL</sequence>
<reference evidence="1 2" key="1">
    <citation type="journal article" date="2019" name="G3 (Bethesda)">
        <title>Sequencing of a Wild Apple (Malus baccata) Genome Unravels the Differences Between Cultivated and Wild Apple Species Regarding Disease Resistance and Cold Tolerance.</title>
        <authorList>
            <person name="Chen X."/>
        </authorList>
    </citation>
    <scope>NUCLEOTIDE SEQUENCE [LARGE SCALE GENOMIC DNA]</scope>
    <source>
        <strain evidence="2">cv. Shandingzi</strain>
        <tissue evidence="1">Leaves</tissue>
    </source>
</reference>